<evidence type="ECO:0000313" key="14">
    <source>
        <dbReference type="Proteomes" id="UP001237105"/>
    </source>
</evidence>
<evidence type="ECO:0000256" key="10">
    <source>
        <dbReference type="ARBA" id="ARBA00023014"/>
    </source>
</evidence>
<dbReference type="InterPro" id="IPR016156">
    <property type="entry name" value="FAD/NAD-linked_Rdtase_dimer_sf"/>
</dbReference>
<feature type="domain" description="NADH-rubredoxin oxidoreductase C-terminal" evidence="12">
    <location>
        <begin position="320"/>
        <end position="387"/>
    </location>
</feature>
<protein>
    <submittedName>
        <fullName evidence="13">FAD-dependent oxidoreductase</fullName>
    </submittedName>
</protein>
<evidence type="ECO:0000259" key="11">
    <source>
        <dbReference type="Pfam" id="PF07992"/>
    </source>
</evidence>
<evidence type="ECO:0000259" key="12">
    <source>
        <dbReference type="Pfam" id="PF18267"/>
    </source>
</evidence>
<dbReference type="PRINTS" id="PR00368">
    <property type="entry name" value="FADPNR"/>
</dbReference>
<evidence type="ECO:0000256" key="5">
    <source>
        <dbReference type="ARBA" id="ARBA00022630"/>
    </source>
</evidence>
<keyword evidence="14" id="KW-1185">Reference proteome</keyword>
<dbReference type="InterPro" id="IPR036188">
    <property type="entry name" value="FAD/NAD-bd_sf"/>
</dbReference>
<sequence length="403" mass="41733">MSNVLVVIGHGMVGHRFVRELRARDRDRSWRVVVLAEEPVPAYDRLHLSERARGAPEAQLSLPGADFASDDGVELRLATRAVRIDREAREVLCADGARVRYDALVLAAGSRPFVPPVPGHDLPGCHVYRTLADVAAIRAAARPGRTGVVVGGGLLGLEAAGALQALGMRPHVVEGAPWLMPLQLDEGGGAVLGRQVTELGVAPHCGVGLKSVDAGPDGTASSVTLADGTVLDTSLVVFSTGVRPRDELAADAGLNTGERGGFHVDGHCRTADERIWAVGECAAVDGRCFGLVTPGYRMAESVASTLTGETPAPLSDPDLSTELKLLGVAVASFGDAHARTAGAMEYIHTSGAGDRYAKLVLDATGNTLLGGVLAGDSSSYGRLRSLLGHRLPGAPEGLLGAAL</sequence>
<evidence type="ECO:0000256" key="7">
    <source>
        <dbReference type="ARBA" id="ARBA00022827"/>
    </source>
</evidence>
<accession>A0ABT6T8P1</accession>
<comment type="pathway">
    <text evidence="3">Nitrogen metabolism; nitrate reduction (assimilation).</text>
</comment>
<dbReference type="PANTHER" id="PTHR43809">
    <property type="entry name" value="NITRITE REDUCTASE (NADH) LARGE SUBUNIT"/>
    <property type="match status" value="1"/>
</dbReference>
<comment type="caution">
    <text evidence="13">The sequence shown here is derived from an EMBL/GenBank/DDBJ whole genome shotgun (WGS) entry which is preliminary data.</text>
</comment>
<evidence type="ECO:0000256" key="6">
    <source>
        <dbReference type="ARBA" id="ARBA00022723"/>
    </source>
</evidence>
<keyword evidence="6" id="KW-0479">Metal-binding</keyword>
<evidence type="ECO:0000256" key="8">
    <source>
        <dbReference type="ARBA" id="ARBA00023002"/>
    </source>
</evidence>
<dbReference type="InterPro" id="IPR052034">
    <property type="entry name" value="NasD-like"/>
</dbReference>
<dbReference type="Gene3D" id="3.50.50.60">
    <property type="entry name" value="FAD/NAD(P)-binding domain"/>
    <property type="match status" value="2"/>
</dbReference>
<gene>
    <name evidence="13" type="ORF">QIT00_38000</name>
</gene>
<dbReference type="Pfam" id="PF07992">
    <property type="entry name" value="Pyr_redox_2"/>
    <property type="match status" value="1"/>
</dbReference>
<keyword evidence="9" id="KW-0408">Iron</keyword>
<evidence type="ECO:0000256" key="9">
    <source>
        <dbReference type="ARBA" id="ARBA00023004"/>
    </source>
</evidence>
<comment type="cofactor">
    <cofactor evidence="1">
        <name>siroheme</name>
        <dbReference type="ChEBI" id="CHEBI:60052"/>
    </cofactor>
</comment>
<reference evidence="13 14" key="1">
    <citation type="submission" date="2023-05" db="EMBL/GenBank/DDBJ databases">
        <title>Draft genome sequence of Streptomyces sp. B-S-A12 isolated from a cave soil in Thailand.</title>
        <authorList>
            <person name="Chamroensaksri N."/>
            <person name="Muangham S."/>
        </authorList>
    </citation>
    <scope>NUCLEOTIDE SEQUENCE [LARGE SCALE GENOMIC DNA]</scope>
    <source>
        <strain evidence="13 14">B-S-A12</strain>
    </source>
</reference>
<evidence type="ECO:0000256" key="3">
    <source>
        <dbReference type="ARBA" id="ARBA00005096"/>
    </source>
</evidence>
<name>A0ABT6T8P1_9ACTN</name>
<evidence type="ECO:0000313" key="13">
    <source>
        <dbReference type="EMBL" id="MDI3424251.1"/>
    </source>
</evidence>
<dbReference type="InterPro" id="IPR023753">
    <property type="entry name" value="FAD/NAD-binding_dom"/>
</dbReference>
<keyword evidence="10" id="KW-0411">Iron-sulfur</keyword>
<keyword evidence="7" id="KW-0274">FAD</keyword>
<evidence type="ECO:0000256" key="1">
    <source>
        <dbReference type="ARBA" id="ARBA00001929"/>
    </source>
</evidence>
<dbReference type="PRINTS" id="PR00411">
    <property type="entry name" value="PNDRDTASEI"/>
</dbReference>
<keyword evidence="8" id="KW-0560">Oxidoreductase</keyword>
<keyword evidence="5" id="KW-0285">Flavoprotein</keyword>
<dbReference type="Proteomes" id="UP001237105">
    <property type="component" value="Unassembled WGS sequence"/>
</dbReference>
<evidence type="ECO:0000256" key="2">
    <source>
        <dbReference type="ARBA" id="ARBA00001974"/>
    </source>
</evidence>
<dbReference type="SUPFAM" id="SSF51905">
    <property type="entry name" value="FAD/NAD(P)-binding domain"/>
    <property type="match status" value="2"/>
</dbReference>
<dbReference type="PANTHER" id="PTHR43809:SF1">
    <property type="entry name" value="NITRITE REDUCTASE (NADH) LARGE SUBUNIT"/>
    <property type="match status" value="1"/>
</dbReference>
<feature type="domain" description="FAD/NAD(P)-binding" evidence="11">
    <location>
        <begin position="5"/>
        <end position="286"/>
    </location>
</feature>
<dbReference type="EMBL" id="JASCIS010000082">
    <property type="protein sequence ID" value="MDI3424251.1"/>
    <property type="molecule type" value="Genomic_DNA"/>
</dbReference>
<dbReference type="Gene3D" id="3.30.390.30">
    <property type="match status" value="1"/>
</dbReference>
<dbReference type="Pfam" id="PF18267">
    <property type="entry name" value="Rubredoxin_C"/>
    <property type="match status" value="1"/>
</dbReference>
<evidence type="ECO:0000256" key="4">
    <source>
        <dbReference type="ARBA" id="ARBA00022617"/>
    </source>
</evidence>
<proteinExistence type="predicted"/>
<keyword evidence="4" id="KW-0349">Heme</keyword>
<dbReference type="InterPro" id="IPR041575">
    <property type="entry name" value="Rubredoxin_C"/>
</dbReference>
<organism evidence="13 14">
    <name type="scientific">Streptomyces luteolus</name>
    <dbReference type="NCBI Taxonomy" id="3043615"/>
    <lineage>
        <taxon>Bacteria</taxon>
        <taxon>Bacillati</taxon>
        <taxon>Actinomycetota</taxon>
        <taxon>Actinomycetes</taxon>
        <taxon>Kitasatosporales</taxon>
        <taxon>Streptomycetaceae</taxon>
        <taxon>Streptomyces</taxon>
    </lineage>
</organism>
<dbReference type="RefSeq" id="WP_282540073.1">
    <property type="nucleotide sequence ID" value="NZ_JASCIS010000082.1"/>
</dbReference>
<comment type="cofactor">
    <cofactor evidence="2">
        <name>FAD</name>
        <dbReference type="ChEBI" id="CHEBI:57692"/>
    </cofactor>
</comment>